<name>A0ABY5RUZ2_9HYPH</name>
<reference evidence="2" key="1">
    <citation type="submission" date="2022-08" db="EMBL/GenBank/DDBJ databases">
        <title>Microvirga terrae sp. nov., isolated from soil.</title>
        <authorList>
            <person name="Kim K.H."/>
            <person name="Seo Y.L."/>
            <person name="Kim J.M."/>
            <person name="Lee J.K."/>
            <person name="Han D.M."/>
            <person name="Jeon C.O."/>
        </authorList>
    </citation>
    <scope>NUCLEOTIDE SEQUENCE</scope>
    <source>
        <strain evidence="2">R24</strain>
    </source>
</reference>
<dbReference type="Proteomes" id="UP001017257">
    <property type="component" value="Chromosome"/>
</dbReference>
<feature type="region of interest" description="Disordered" evidence="1">
    <location>
        <begin position="35"/>
        <end position="57"/>
    </location>
</feature>
<evidence type="ECO:0000256" key="1">
    <source>
        <dbReference type="SAM" id="MobiDB-lite"/>
    </source>
</evidence>
<evidence type="ECO:0000313" key="3">
    <source>
        <dbReference type="Proteomes" id="UP001017257"/>
    </source>
</evidence>
<evidence type="ECO:0000313" key="2">
    <source>
        <dbReference type="EMBL" id="UVF20828.1"/>
    </source>
</evidence>
<gene>
    <name evidence="2" type="ORF">HPT29_006785</name>
</gene>
<keyword evidence="3" id="KW-1185">Reference proteome</keyword>
<protein>
    <submittedName>
        <fullName evidence="2">Uncharacterized protein</fullName>
    </submittedName>
</protein>
<dbReference type="EMBL" id="CP102845">
    <property type="protein sequence ID" value="UVF20828.1"/>
    <property type="molecule type" value="Genomic_DNA"/>
</dbReference>
<dbReference type="RefSeq" id="WP_173946183.1">
    <property type="nucleotide sequence ID" value="NZ_CP102845.1"/>
</dbReference>
<sequence length="76" mass="8274">MTPRLPPENPDNDEQSELLQAVHRALNDLAPVNDPVEPLPVAPAKPDLHAAPSPDETEVEIDRIEAYLRGPTAFTA</sequence>
<organism evidence="2 3">
    <name type="scientific">Microvirga terrae</name>
    <dbReference type="NCBI Taxonomy" id="2740529"/>
    <lineage>
        <taxon>Bacteria</taxon>
        <taxon>Pseudomonadati</taxon>
        <taxon>Pseudomonadota</taxon>
        <taxon>Alphaproteobacteria</taxon>
        <taxon>Hyphomicrobiales</taxon>
        <taxon>Methylobacteriaceae</taxon>
        <taxon>Microvirga</taxon>
    </lineage>
</organism>
<accession>A0ABY5RUZ2</accession>
<proteinExistence type="predicted"/>